<dbReference type="Gene3D" id="3.40.50.300">
    <property type="entry name" value="P-loop containing nucleotide triphosphate hydrolases"/>
    <property type="match status" value="1"/>
</dbReference>
<proteinExistence type="predicted"/>
<dbReference type="PROSITE" id="PS51462">
    <property type="entry name" value="NUDIX"/>
    <property type="match status" value="1"/>
</dbReference>
<evidence type="ECO:0000313" key="4">
    <source>
        <dbReference type="EMBL" id="MBK0332128.1"/>
    </source>
</evidence>
<dbReference type="CDD" id="cd04690">
    <property type="entry name" value="NUDIX_Hydrolase"/>
    <property type="match status" value="1"/>
</dbReference>
<feature type="compositionally biased region" description="Low complexity" evidence="2">
    <location>
        <begin position="217"/>
        <end position="226"/>
    </location>
</feature>
<dbReference type="RefSeq" id="WP_200503037.1">
    <property type="nucleotide sequence ID" value="NZ_JAEDAJ010000007.1"/>
</dbReference>
<gene>
    <name evidence="4" type="ORF">I8D64_12050</name>
</gene>
<evidence type="ECO:0000259" key="3">
    <source>
        <dbReference type="PROSITE" id="PS51462"/>
    </source>
</evidence>
<feature type="domain" description="Nudix hydrolase" evidence="3">
    <location>
        <begin position="235"/>
        <end position="370"/>
    </location>
</feature>
<protein>
    <submittedName>
        <fullName evidence="4">NUDIX domain-containing protein</fullName>
    </submittedName>
</protein>
<dbReference type="InterPro" id="IPR027417">
    <property type="entry name" value="P-loop_NTPase"/>
</dbReference>
<dbReference type="SUPFAM" id="SSF52540">
    <property type="entry name" value="P-loop containing nucleoside triphosphate hydrolases"/>
    <property type="match status" value="1"/>
</dbReference>
<keyword evidence="1" id="KW-0378">Hydrolase</keyword>
<reference evidence="4 5" key="1">
    <citation type="submission" date="2020-12" db="EMBL/GenBank/DDBJ databases">
        <title>Brachybacterium sp. MASK1Z-5, whole genome shotgun sequence.</title>
        <authorList>
            <person name="Tuo L."/>
        </authorList>
    </citation>
    <scope>NUCLEOTIDE SEQUENCE [LARGE SCALE GENOMIC DNA]</scope>
    <source>
        <strain evidence="4 5">MASK1Z-5</strain>
    </source>
</reference>
<name>A0ABS1BBW0_9MICO</name>
<sequence length="373" mass="39765">MTDPAAAPAPPRRIVLVAGPSGSGKGVMTQRSGLPLVPLDEFYRDGDDEALPQRFGIVDWDDPASWNVGAALEALTALAHDGRADIPEYSISRSRRTGTRRLEVDEERVIVAEGIFAAELIAPLRAAGLLADALVVDRPAPLVFSLRLARDLSQSRKPPLTLVRRGWGLARDQRGDVARWRAAGMRCVGLREGTAHLRALADTARAEARAQSPARSVGVPEAAPGPASGGTGPAVLTIAAVCFLREGPSGLELFAVRKRGTDAFMQVGGKLEPGEDAREAAVREVIEELDVVLEEEGLELLGEFEAPAANEAETIVRASVFLAPSDSLPRDVEVFAELEEGRWFPLGADDAPGVQLAPLMTDHIVPRLRSLLG</sequence>
<dbReference type="SUPFAM" id="SSF55811">
    <property type="entry name" value="Nudix"/>
    <property type="match status" value="1"/>
</dbReference>
<dbReference type="InterPro" id="IPR015797">
    <property type="entry name" value="NUDIX_hydrolase-like_dom_sf"/>
</dbReference>
<dbReference type="EMBL" id="JAEDAJ010000007">
    <property type="protein sequence ID" value="MBK0332128.1"/>
    <property type="molecule type" value="Genomic_DNA"/>
</dbReference>
<dbReference type="Proteomes" id="UP000612352">
    <property type="component" value="Unassembled WGS sequence"/>
</dbReference>
<dbReference type="Gene3D" id="3.90.79.10">
    <property type="entry name" value="Nucleoside Triphosphate Pyrophosphohydrolase"/>
    <property type="match status" value="1"/>
</dbReference>
<accession>A0ABS1BBW0</accession>
<feature type="region of interest" description="Disordered" evidence="2">
    <location>
        <begin position="210"/>
        <end position="230"/>
    </location>
</feature>
<organism evidence="4 5">
    <name type="scientific">Brachybacterium halotolerans</name>
    <dbReference type="NCBI Taxonomy" id="2795215"/>
    <lineage>
        <taxon>Bacteria</taxon>
        <taxon>Bacillati</taxon>
        <taxon>Actinomycetota</taxon>
        <taxon>Actinomycetes</taxon>
        <taxon>Micrococcales</taxon>
        <taxon>Dermabacteraceae</taxon>
        <taxon>Brachybacterium</taxon>
    </lineage>
</organism>
<evidence type="ECO:0000313" key="5">
    <source>
        <dbReference type="Proteomes" id="UP000612352"/>
    </source>
</evidence>
<dbReference type="PROSITE" id="PS00893">
    <property type="entry name" value="NUDIX_BOX"/>
    <property type="match status" value="1"/>
</dbReference>
<evidence type="ECO:0000256" key="1">
    <source>
        <dbReference type="ARBA" id="ARBA00022801"/>
    </source>
</evidence>
<dbReference type="InterPro" id="IPR000086">
    <property type="entry name" value="NUDIX_hydrolase_dom"/>
</dbReference>
<dbReference type="Pfam" id="PF00293">
    <property type="entry name" value="NUDIX"/>
    <property type="match status" value="1"/>
</dbReference>
<evidence type="ECO:0000256" key="2">
    <source>
        <dbReference type="SAM" id="MobiDB-lite"/>
    </source>
</evidence>
<comment type="caution">
    <text evidence="4">The sequence shown here is derived from an EMBL/GenBank/DDBJ whole genome shotgun (WGS) entry which is preliminary data.</text>
</comment>
<keyword evidence="5" id="KW-1185">Reference proteome</keyword>
<dbReference type="InterPro" id="IPR020084">
    <property type="entry name" value="NUDIX_hydrolase_CS"/>
</dbReference>